<dbReference type="InterPro" id="IPR023606">
    <property type="entry name" value="CoA-Trfase_III_dom_1_sf"/>
</dbReference>
<dbReference type="PANTHER" id="PTHR48207:SF3">
    <property type="entry name" value="SUCCINATE--HYDROXYMETHYLGLUTARATE COA-TRANSFERASE"/>
    <property type="match status" value="1"/>
</dbReference>
<organism evidence="3">
    <name type="scientific">Paramoeba aestuarina</name>
    <dbReference type="NCBI Taxonomy" id="180227"/>
    <lineage>
        <taxon>Eukaryota</taxon>
        <taxon>Amoebozoa</taxon>
        <taxon>Discosea</taxon>
        <taxon>Flabellinia</taxon>
        <taxon>Dactylopodida</taxon>
        <taxon>Paramoebidae</taxon>
        <taxon>Paramoeba</taxon>
    </lineage>
</organism>
<dbReference type="AlphaFoldDB" id="A0A7S4L9W1"/>
<accession>A0A7S4L9W1</accession>
<dbReference type="Gene3D" id="3.40.50.10540">
    <property type="entry name" value="Crotonobetainyl-coa:carnitine coa-transferase, domain 1"/>
    <property type="match status" value="1"/>
</dbReference>
<dbReference type="EMBL" id="HBKR01026597">
    <property type="protein sequence ID" value="CAE2319526.1"/>
    <property type="molecule type" value="Transcribed_RNA"/>
</dbReference>
<name>A0A7S4L9W1_9EUKA</name>
<sequence length="333" mass="36035">MAAYFMCLNRGKKSVELDFGNDEDRDTILKLSEKADILVENFKVGGLAKRGLGYDDISKVNPKIIYCSITGFGQNGPLSQNAGYDFLIQGMGGLMSVTGTEDSGPMKTGVAVTDVMTGLYSTVGILAALRERETSGKGQHLDLSLFDSQVAMLVNQASQALVTGKAGGLIGNAHPSICPYDALQCKDKQIIIAVGNDYQFSKFCQELGAPELSEDPRFSTNDNRVLNRDELREKLESLLKQKNVDEWVDILGPVGVPAGPINQVREALDHPQAAFRDMVVKMAVPPQKPGEESAEMNVVGTPIKMSRSNTQASTPPPFLGQHTQEALKAWLGE</sequence>
<dbReference type="InterPro" id="IPR044855">
    <property type="entry name" value="CoA-Trfase_III_dom3_sf"/>
</dbReference>
<evidence type="ECO:0000256" key="2">
    <source>
        <dbReference type="ARBA" id="ARBA00022679"/>
    </source>
</evidence>
<dbReference type="PANTHER" id="PTHR48207">
    <property type="entry name" value="SUCCINATE--HYDROXYMETHYLGLUTARATE COA-TRANSFERASE"/>
    <property type="match status" value="1"/>
</dbReference>
<proteinExistence type="inferred from homology"/>
<gene>
    <name evidence="3" type="ORF">NAES01612_LOCUS17444</name>
</gene>
<keyword evidence="2" id="KW-0808">Transferase</keyword>
<dbReference type="SUPFAM" id="SSF89796">
    <property type="entry name" value="CoA-transferase family III (CaiB/BaiF)"/>
    <property type="match status" value="1"/>
</dbReference>
<protein>
    <recommendedName>
        <fullName evidence="4">CoA transferase</fullName>
    </recommendedName>
</protein>
<evidence type="ECO:0008006" key="4">
    <source>
        <dbReference type="Google" id="ProtNLM"/>
    </source>
</evidence>
<reference evidence="3" key="1">
    <citation type="submission" date="2021-01" db="EMBL/GenBank/DDBJ databases">
        <authorList>
            <person name="Corre E."/>
            <person name="Pelletier E."/>
            <person name="Niang G."/>
            <person name="Scheremetjew M."/>
            <person name="Finn R."/>
            <person name="Kale V."/>
            <person name="Holt S."/>
            <person name="Cochrane G."/>
            <person name="Meng A."/>
            <person name="Brown T."/>
            <person name="Cohen L."/>
        </authorList>
    </citation>
    <scope>NUCLEOTIDE SEQUENCE</scope>
    <source>
        <strain evidence="3">SoJaBio B1-5/56/2</strain>
    </source>
</reference>
<dbReference type="Gene3D" id="3.30.1540.10">
    <property type="entry name" value="formyl-coa transferase, domain 3"/>
    <property type="match status" value="1"/>
</dbReference>
<dbReference type="GO" id="GO:0008410">
    <property type="term" value="F:CoA-transferase activity"/>
    <property type="evidence" value="ECO:0007669"/>
    <property type="project" value="TreeGrafter"/>
</dbReference>
<comment type="similarity">
    <text evidence="1">Belongs to the CoA-transferase III family.</text>
</comment>
<dbReference type="InterPro" id="IPR050483">
    <property type="entry name" value="CoA-transferase_III_domain"/>
</dbReference>
<evidence type="ECO:0000313" key="3">
    <source>
        <dbReference type="EMBL" id="CAE2319526.1"/>
    </source>
</evidence>
<evidence type="ECO:0000256" key="1">
    <source>
        <dbReference type="ARBA" id="ARBA00008383"/>
    </source>
</evidence>
<dbReference type="InterPro" id="IPR003673">
    <property type="entry name" value="CoA-Trfase_fam_III"/>
</dbReference>
<dbReference type="Pfam" id="PF02515">
    <property type="entry name" value="CoA_transf_3"/>
    <property type="match status" value="1"/>
</dbReference>